<dbReference type="OrthoDB" id="1444640at2"/>
<sequence length="171" mass="19260">MNLNTFFKRLIDLAFYLMVPIVVFFPGTILYVLMFPEQTIINLNIPYAENGFSGKALLFSMGFFALFLLFFAGLYQLRKFAGLLLKNKLFSQEVVKRTHKTGTFFTACALGSLIFIGLNALFSYEGKISVTFGTSNFSLLLFLLIVGVLFLLLSDAFARALKLKEENDLTV</sequence>
<evidence type="ECO:0000256" key="1">
    <source>
        <dbReference type="SAM" id="Phobius"/>
    </source>
</evidence>
<dbReference type="Proteomes" id="UP000229433">
    <property type="component" value="Unassembled WGS sequence"/>
</dbReference>
<comment type="caution">
    <text evidence="2">The sequence shown here is derived from an EMBL/GenBank/DDBJ whole genome shotgun (WGS) entry which is preliminary data.</text>
</comment>
<keyword evidence="3" id="KW-1185">Reference proteome</keyword>
<dbReference type="EMBL" id="NQXA01000003">
    <property type="protein sequence ID" value="PHQ29745.1"/>
    <property type="molecule type" value="Genomic_DNA"/>
</dbReference>
<keyword evidence="1" id="KW-0812">Transmembrane</keyword>
<dbReference type="RefSeq" id="WP_099645585.1">
    <property type="nucleotide sequence ID" value="NZ_KZ319289.1"/>
</dbReference>
<dbReference type="Pfam" id="PF11188">
    <property type="entry name" value="DUF2975"/>
    <property type="match status" value="1"/>
</dbReference>
<reference evidence="2 3" key="1">
    <citation type="submission" date="2017-08" db="EMBL/GenBank/DDBJ databases">
        <title>The whole genome shortgun sequences of strain Leeuwenhoekiella nanhaiensis G18 from the South China Sea.</title>
        <authorList>
            <person name="Liu Q."/>
        </authorList>
    </citation>
    <scope>NUCLEOTIDE SEQUENCE [LARGE SCALE GENOMIC DNA]</scope>
    <source>
        <strain evidence="2 3">G18</strain>
    </source>
</reference>
<accession>A0A2G1VSL9</accession>
<evidence type="ECO:0008006" key="4">
    <source>
        <dbReference type="Google" id="ProtNLM"/>
    </source>
</evidence>
<name>A0A2G1VSL9_9FLAO</name>
<feature type="transmembrane region" description="Helical" evidence="1">
    <location>
        <begin position="136"/>
        <end position="154"/>
    </location>
</feature>
<evidence type="ECO:0000313" key="2">
    <source>
        <dbReference type="EMBL" id="PHQ29745.1"/>
    </source>
</evidence>
<dbReference type="InterPro" id="IPR021354">
    <property type="entry name" value="DUF2975"/>
</dbReference>
<organism evidence="2 3">
    <name type="scientific">Leeuwenhoekiella nanhaiensis</name>
    <dbReference type="NCBI Taxonomy" id="1655491"/>
    <lineage>
        <taxon>Bacteria</taxon>
        <taxon>Pseudomonadati</taxon>
        <taxon>Bacteroidota</taxon>
        <taxon>Flavobacteriia</taxon>
        <taxon>Flavobacteriales</taxon>
        <taxon>Flavobacteriaceae</taxon>
        <taxon>Leeuwenhoekiella</taxon>
    </lineage>
</organism>
<protein>
    <recommendedName>
        <fullName evidence="4">DUF2975 domain-containing protein</fullName>
    </recommendedName>
</protein>
<keyword evidence="1" id="KW-0472">Membrane</keyword>
<feature type="transmembrane region" description="Helical" evidence="1">
    <location>
        <begin position="56"/>
        <end position="77"/>
    </location>
</feature>
<gene>
    <name evidence="2" type="ORF">CJ305_07155</name>
</gene>
<proteinExistence type="predicted"/>
<feature type="transmembrane region" description="Helical" evidence="1">
    <location>
        <begin position="12"/>
        <end position="36"/>
    </location>
</feature>
<dbReference type="AlphaFoldDB" id="A0A2G1VSL9"/>
<evidence type="ECO:0000313" key="3">
    <source>
        <dbReference type="Proteomes" id="UP000229433"/>
    </source>
</evidence>
<keyword evidence="1" id="KW-1133">Transmembrane helix</keyword>
<feature type="transmembrane region" description="Helical" evidence="1">
    <location>
        <begin position="104"/>
        <end position="124"/>
    </location>
</feature>